<name>A0A5C8ZGZ1_9ACTN</name>
<dbReference type="EMBL" id="VKAC01000006">
    <property type="protein sequence ID" value="TXR56110.1"/>
    <property type="molecule type" value="Genomic_DNA"/>
</dbReference>
<feature type="domain" description="Fatty acid desaturase" evidence="3">
    <location>
        <begin position="68"/>
        <end position="327"/>
    </location>
</feature>
<evidence type="ECO:0000256" key="2">
    <source>
        <dbReference type="SAM" id="Phobius"/>
    </source>
</evidence>
<dbReference type="OrthoDB" id="104711at2"/>
<keyword evidence="2" id="KW-0472">Membrane</keyword>
<keyword evidence="5" id="KW-1185">Reference proteome</keyword>
<dbReference type="InterPro" id="IPR012171">
    <property type="entry name" value="Fatty_acid_desaturase"/>
</dbReference>
<dbReference type="GO" id="GO:0016020">
    <property type="term" value="C:membrane"/>
    <property type="evidence" value="ECO:0007669"/>
    <property type="project" value="TreeGrafter"/>
</dbReference>
<dbReference type="PANTHER" id="PTHR19353">
    <property type="entry name" value="FATTY ACID DESATURASE 2"/>
    <property type="match status" value="1"/>
</dbReference>
<dbReference type="Proteomes" id="UP000321234">
    <property type="component" value="Unassembled WGS sequence"/>
</dbReference>
<accession>A0A5C8ZGZ1</accession>
<feature type="transmembrane region" description="Helical" evidence="2">
    <location>
        <begin position="44"/>
        <end position="65"/>
    </location>
</feature>
<proteinExistence type="predicted"/>
<evidence type="ECO:0000259" key="3">
    <source>
        <dbReference type="Pfam" id="PF00487"/>
    </source>
</evidence>
<evidence type="ECO:0000256" key="1">
    <source>
        <dbReference type="SAM" id="MobiDB-lite"/>
    </source>
</evidence>
<comment type="caution">
    <text evidence="4">The sequence shown here is derived from an EMBL/GenBank/DDBJ whole genome shotgun (WGS) entry which is preliminary data.</text>
</comment>
<dbReference type="RefSeq" id="WP_147926542.1">
    <property type="nucleotide sequence ID" value="NZ_VKAC01000006.1"/>
</dbReference>
<dbReference type="GO" id="GO:0016717">
    <property type="term" value="F:oxidoreductase activity, acting on paired donors, with oxidation of a pair of donors resulting in the reduction of molecular oxygen to two molecules of water"/>
    <property type="evidence" value="ECO:0007669"/>
    <property type="project" value="TreeGrafter"/>
</dbReference>
<dbReference type="AlphaFoldDB" id="A0A5C8ZGZ1"/>
<dbReference type="InterPro" id="IPR005804">
    <property type="entry name" value="FA_desaturase_dom"/>
</dbReference>
<sequence>MTTTAPAPREGTRRRSGSRPATPYAELSALVQAAGLMRRRYAYYWARFAALLGALAAVAVASVLVGHSWWQLLLAAALGLVVTQMAFLGHDAAHRQVFVSGRWNDWATLVLAPLLTGISATWWVRKHTRHHAAPNQIGTDPDIAPGALAFHPAALAGRTRLGRALARHQGWFFFPLLLLEGLNLHVQGVRSLWARGPVKRRWVELSFITVRLGGYVGLLAWLLPPGIAASFLAVQLAVFGLYMGCSFAPNHKGMPVVPEGERLGFLRRQVLMSRNVTGGRFVTFAMGGLNHQVEHHLFPSMPRPALRRARELVRPFCARHEVPYTETSLVRSYGIVVRHLNDVGLAAGRDPFECPLVASWRPRG</sequence>
<organism evidence="4 5">
    <name type="scientific">Quadrisphaera setariae</name>
    <dbReference type="NCBI Taxonomy" id="2593304"/>
    <lineage>
        <taxon>Bacteria</taxon>
        <taxon>Bacillati</taxon>
        <taxon>Actinomycetota</taxon>
        <taxon>Actinomycetes</taxon>
        <taxon>Kineosporiales</taxon>
        <taxon>Kineosporiaceae</taxon>
        <taxon>Quadrisphaera</taxon>
    </lineage>
</organism>
<protein>
    <submittedName>
        <fullName evidence="4">Acyl-CoA desaturase</fullName>
    </submittedName>
</protein>
<reference evidence="4 5" key="1">
    <citation type="submission" date="2019-07" db="EMBL/GenBank/DDBJ databases">
        <title>Quadrisphaera sp. strain DD2A genome sequencing and assembly.</title>
        <authorList>
            <person name="Kim I."/>
        </authorList>
    </citation>
    <scope>NUCLEOTIDE SEQUENCE [LARGE SCALE GENOMIC DNA]</scope>
    <source>
        <strain evidence="4 5">DD2A</strain>
    </source>
</reference>
<dbReference type="CDD" id="cd03506">
    <property type="entry name" value="Delta6-FADS-like"/>
    <property type="match status" value="1"/>
</dbReference>
<dbReference type="GO" id="GO:0008610">
    <property type="term" value="P:lipid biosynthetic process"/>
    <property type="evidence" value="ECO:0007669"/>
    <property type="project" value="UniProtKB-ARBA"/>
</dbReference>
<feature type="region of interest" description="Disordered" evidence="1">
    <location>
        <begin position="1"/>
        <end position="21"/>
    </location>
</feature>
<dbReference type="PIRSF" id="PIRSF015921">
    <property type="entry name" value="FA_sphinglp_des"/>
    <property type="match status" value="1"/>
</dbReference>
<keyword evidence="2" id="KW-0812">Transmembrane</keyword>
<gene>
    <name evidence="4" type="ORF">FMM08_11805</name>
</gene>
<evidence type="ECO:0000313" key="4">
    <source>
        <dbReference type="EMBL" id="TXR56110.1"/>
    </source>
</evidence>
<dbReference type="PANTHER" id="PTHR19353:SF19">
    <property type="entry name" value="DELTA(5) FATTY ACID DESATURASE C-RELATED"/>
    <property type="match status" value="1"/>
</dbReference>
<keyword evidence="2" id="KW-1133">Transmembrane helix</keyword>
<feature type="transmembrane region" description="Helical" evidence="2">
    <location>
        <begin position="72"/>
        <end position="90"/>
    </location>
</feature>
<evidence type="ECO:0000313" key="5">
    <source>
        <dbReference type="Proteomes" id="UP000321234"/>
    </source>
</evidence>
<dbReference type="Pfam" id="PF00487">
    <property type="entry name" value="FA_desaturase"/>
    <property type="match status" value="1"/>
</dbReference>
<feature type="transmembrane region" description="Helical" evidence="2">
    <location>
        <begin position="227"/>
        <end position="245"/>
    </location>
</feature>